<sequence>MIEDSLWSKSLKERIEAEKYFTPSELSEIKLSRLRKFGFSNDLVIPEGNHLRLNSFWLFIGVGNSSSELWDQLPRRDLTLGEPHLFERINENDKRISKAVYHQQLKSLLKIGYDRGYVQERLPDGLSYQFIGNINISDIVAKNETEVVLDRTQKDDLKNKEKLIMVINIIQACNPAFIVTSPKIFNVLRKHFKLNLELKQTFKSLSGEIYTCKIHLPNTVFIRLPQHVSRCGNWIGVKKLILEGINVAFRNGWHGKL</sequence>
<reference evidence="1 2" key="1">
    <citation type="submission" date="2016-01" db="EMBL/GenBank/DDBJ databases">
        <title>Investigation of taxonomic status of Bacillus aminovorans.</title>
        <authorList>
            <person name="Verma A."/>
            <person name="Pal Y."/>
            <person name="Krishnamurthi S."/>
        </authorList>
    </citation>
    <scope>NUCLEOTIDE SEQUENCE [LARGE SCALE GENOMIC DNA]</scope>
    <source>
        <strain evidence="1 2">DSM 4337</strain>
    </source>
</reference>
<dbReference type="AlphaFoldDB" id="A0A177KLK6"/>
<evidence type="ECO:0000313" key="1">
    <source>
        <dbReference type="EMBL" id="OAH53856.1"/>
    </source>
</evidence>
<protein>
    <submittedName>
        <fullName evidence="1">Uncharacterized protein</fullName>
    </submittedName>
</protein>
<comment type="caution">
    <text evidence="1">The sequence shown here is derived from an EMBL/GenBank/DDBJ whole genome shotgun (WGS) entry which is preliminary data.</text>
</comment>
<dbReference type="Proteomes" id="UP000077271">
    <property type="component" value="Unassembled WGS sequence"/>
</dbReference>
<dbReference type="RefSeq" id="WP_063975357.1">
    <property type="nucleotide sequence ID" value="NZ_LQWZ01000035.1"/>
</dbReference>
<organism evidence="1 2">
    <name type="scientific">Domibacillus aminovorans</name>
    <dbReference type="NCBI Taxonomy" id="29332"/>
    <lineage>
        <taxon>Bacteria</taxon>
        <taxon>Bacillati</taxon>
        <taxon>Bacillota</taxon>
        <taxon>Bacilli</taxon>
        <taxon>Bacillales</taxon>
        <taxon>Bacillaceae</taxon>
        <taxon>Domibacillus</taxon>
    </lineage>
</organism>
<gene>
    <name evidence="1" type="ORF">AWH48_11330</name>
</gene>
<name>A0A177KLK6_9BACI</name>
<accession>A0A177KLK6</accession>
<evidence type="ECO:0000313" key="2">
    <source>
        <dbReference type="Proteomes" id="UP000077271"/>
    </source>
</evidence>
<proteinExistence type="predicted"/>
<dbReference type="EMBL" id="LQWZ01000035">
    <property type="protein sequence ID" value="OAH53856.1"/>
    <property type="molecule type" value="Genomic_DNA"/>
</dbReference>